<organism evidence="3 4">
    <name type="scientific">Cocleimonas flava</name>
    <dbReference type="NCBI Taxonomy" id="634765"/>
    <lineage>
        <taxon>Bacteria</taxon>
        <taxon>Pseudomonadati</taxon>
        <taxon>Pseudomonadota</taxon>
        <taxon>Gammaproteobacteria</taxon>
        <taxon>Thiotrichales</taxon>
        <taxon>Thiotrichaceae</taxon>
        <taxon>Cocleimonas</taxon>
    </lineage>
</organism>
<dbReference type="InterPro" id="IPR013990">
    <property type="entry name" value="WHy-dom"/>
</dbReference>
<evidence type="ECO:0000259" key="2">
    <source>
        <dbReference type="SMART" id="SM00769"/>
    </source>
</evidence>
<gene>
    <name evidence="3" type="ORF">EV695_1528</name>
</gene>
<dbReference type="Pfam" id="PF03168">
    <property type="entry name" value="LEA_2"/>
    <property type="match status" value="1"/>
</dbReference>
<evidence type="ECO:0000256" key="1">
    <source>
        <dbReference type="ARBA" id="ARBA00005960"/>
    </source>
</evidence>
<dbReference type="SUPFAM" id="SSF117070">
    <property type="entry name" value="LEA14-like"/>
    <property type="match status" value="1"/>
</dbReference>
<dbReference type="AlphaFoldDB" id="A0A4R1EYU4"/>
<reference evidence="3 4" key="1">
    <citation type="submission" date="2019-03" db="EMBL/GenBank/DDBJ databases">
        <title>Genomic Encyclopedia of Type Strains, Phase IV (KMG-IV): sequencing the most valuable type-strain genomes for metagenomic binning, comparative biology and taxonomic classification.</title>
        <authorList>
            <person name="Goeker M."/>
        </authorList>
    </citation>
    <scope>NUCLEOTIDE SEQUENCE [LARGE SCALE GENOMIC DNA]</scope>
    <source>
        <strain evidence="3 4">DSM 24830</strain>
    </source>
</reference>
<evidence type="ECO:0000313" key="3">
    <source>
        <dbReference type="EMBL" id="TCJ87027.1"/>
    </source>
</evidence>
<comment type="similarity">
    <text evidence="1">Belongs to the LEA type 2 family.</text>
</comment>
<evidence type="ECO:0000313" key="4">
    <source>
        <dbReference type="Proteomes" id="UP000294887"/>
    </source>
</evidence>
<accession>A0A4R1EYU4</accession>
<dbReference type="RefSeq" id="WP_131905339.1">
    <property type="nucleotide sequence ID" value="NZ_BAAAFU010000004.1"/>
</dbReference>
<dbReference type="InterPro" id="IPR004864">
    <property type="entry name" value="LEA_2"/>
</dbReference>
<dbReference type="PROSITE" id="PS51257">
    <property type="entry name" value="PROKAR_LIPOPROTEIN"/>
    <property type="match status" value="1"/>
</dbReference>
<dbReference type="InterPro" id="IPR045043">
    <property type="entry name" value="Lea14-like"/>
</dbReference>
<dbReference type="PANTHER" id="PTHR31459">
    <property type="match status" value="1"/>
</dbReference>
<protein>
    <submittedName>
        <fullName evidence="3">LEA14-like dessication related protein</fullName>
    </submittedName>
</protein>
<dbReference type="Proteomes" id="UP000294887">
    <property type="component" value="Unassembled WGS sequence"/>
</dbReference>
<dbReference type="GO" id="GO:0009269">
    <property type="term" value="P:response to desiccation"/>
    <property type="evidence" value="ECO:0007669"/>
    <property type="project" value="InterPro"/>
</dbReference>
<sequence>MRKSHPPTYSHLFSQTLFAKFLVLGFAVLLSACSSSGIKGLVEQPTIQVHKVQMGNFSLSGGSATFVLDIQNPNNFAIPLTGLDYGLRLNGVQVAEGSKAERVTIGAKQSQKLEIPLQFSFGNMLNMLPGLLRNRSVNYDLGGSIHLPWFKIPFNRAGSTNIQ</sequence>
<proteinExistence type="inferred from homology"/>
<comment type="caution">
    <text evidence="3">The sequence shown here is derived from an EMBL/GenBank/DDBJ whole genome shotgun (WGS) entry which is preliminary data.</text>
</comment>
<keyword evidence="4" id="KW-1185">Reference proteome</keyword>
<feature type="domain" description="Water stress and hypersensitive response" evidence="2">
    <location>
        <begin position="47"/>
        <end position="159"/>
    </location>
</feature>
<name>A0A4R1EYU4_9GAMM</name>
<dbReference type="SMART" id="SM00769">
    <property type="entry name" value="WHy"/>
    <property type="match status" value="1"/>
</dbReference>
<dbReference type="EMBL" id="SMFQ01000003">
    <property type="protein sequence ID" value="TCJ87027.1"/>
    <property type="molecule type" value="Genomic_DNA"/>
</dbReference>
<dbReference type="Gene3D" id="2.60.40.1820">
    <property type="match status" value="1"/>
</dbReference>
<dbReference type="PANTHER" id="PTHR31459:SF2">
    <property type="entry name" value="OS03G0843300 PROTEIN"/>
    <property type="match status" value="1"/>
</dbReference>
<dbReference type="OrthoDB" id="6196336at2"/>